<keyword evidence="4" id="KW-1185">Reference proteome</keyword>
<dbReference type="PANTHER" id="PTHR13947:SF37">
    <property type="entry name" value="LD18367P"/>
    <property type="match status" value="1"/>
</dbReference>
<evidence type="ECO:0000256" key="1">
    <source>
        <dbReference type="ARBA" id="ARBA00022679"/>
    </source>
</evidence>
<dbReference type="RefSeq" id="WP_090169508.1">
    <property type="nucleotide sequence ID" value="NZ_FOFB01000014.1"/>
</dbReference>
<dbReference type="InterPro" id="IPR050769">
    <property type="entry name" value="NAT_camello-type"/>
</dbReference>
<organism evidence="3 4">
    <name type="scientific">Neolewinella agarilytica</name>
    <dbReference type="NCBI Taxonomy" id="478744"/>
    <lineage>
        <taxon>Bacteria</taxon>
        <taxon>Pseudomonadati</taxon>
        <taxon>Bacteroidota</taxon>
        <taxon>Saprospiria</taxon>
        <taxon>Saprospirales</taxon>
        <taxon>Lewinellaceae</taxon>
        <taxon>Neolewinella</taxon>
    </lineage>
</organism>
<dbReference type="Proteomes" id="UP000199021">
    <property type="component" value="Unassembled WGS sequence"/>
</dbReference>
<proteinExistence type="predicted"/>
<reference evidence="4" key="1">
    <citation type="submission" date="2016-10" db="EMBL/GenBank/DDBJ databases">
        <authorList>
            <person name="Varghese N."/>
            <person name="Submissions S."/>
        </authorList>
    </citation>
    <scope>NUCLEOTIDE SEQUENCE [LARGE SCALE GENOMIC DNA]</scope>
    <source>
        <strain evidence="4">DSM 24740</strain>
    </source>
</reference>
<protein>
    <submittedName>
        <fullName evidence="3">Putative acetyltransferase</fullName>
    </submittedName>
</protein>
<dbReference type="AlphaFoldDB" id="A0A1H9IBZ5"/>
<sequence length="171" mass="17689">MTIRNITPADNAAVAHVIRTVMPEFSCVGEGFSINDPEVEDMAGAYAGEGAAFFVIEHEVGGPAGAGEGFSGAVIVGGAGFAPLAGGDGTVCELRKMYILKEGRGSGGGRLLMDACLAGARAAGYRRMYLETVAAMTDAAAVYKKYGFEPLAWPLGNTGHSGCDIYMVRDL</sequence>
<dbReference type="Pfam" id="PF00583">
    <property type="entry name" value="Acetyltransf_1"/>
    <property type="match status" value="1"/>
</dbReference>
<dbReference type="GO" id="GO:0008080">
    <property type="term" value="F:N-acetyltransferase activity"/>
    <property type="evidence" value="ECO:0007669"/>
    <property type="project" value="InterPro"/>
</dbReference>
<keyword evidence="1 3" id="KW-0808">Transferase</keyword>
<dbReference type="InterPro" id="IPR016181">
    <property type="entry name" value="Acyl_CoA_acyltransferase"/>
</dbReference>
<dbReference type="OrthoDB" id="5419426at2"/>
<dbReference type="PANTHER" id="PTHR13947">
    <property type="entry name" value="GNAT FAMILY N-ACETYLTRANSFERASE"/>
    <property type="match status" value="1"/>
</dbReference>
<gene>
    <name evidence="3" type="ORF">SAMN05444359_114140</name>
</gene>
<name>A0A1H9IBZ5_9BACT</name>
<feature type="domain" description="N-acetyltransferase" evidence="2">
    <location>
        <begin position="1"/>
        <end position="171"/>
    </location>
</feature>
<dbReference type="Gene3D" id="3.40.630.30">
    <property type="match status" value="1"/>
</dbReference>
<dbReference type="SUPFAM" id="SSF55729">
    <property type="entry name" value="Acyl-CoA N-acyltransferases (Nat)"/>
    <property type="match status" value="1"/>
</dbReference>
<evidence type="ECO:0000313" key="3">
    <source>
        <dbReference type="EMBL" id="SEQ72251.1"/>
    </source>
</evidence>
<dbReference type="PROSITE" id="PS51186">
    <property type="entry name" value="GNAT"/>
    <property type="match status" value="1"/>
</dbReference>
<dbReference type="InterPro" id="IPR000182">
    <property type="entry name" value="GNAT_dom"/>
</dbReference>
<dbReference type="STRING" id="478744.SAMN05444359_114140"/>
<accession>A0A1H9IBZ5</accession>
<evidence type="ECO:0000259" key="2">
    <source>
        <dbReference type="PROSITE" id="PS51186"/>
    </source>
</evidence>
<evidence type="ECO:0000313" key="4">
    <source>
        <dbReference type="Proteomes" id="UP000199021"/>
    </source>
</evidence>
<dbReference type="EMBL" id="FOFB01000014">
    <property type="protein sequence ID" value="SEQ72251.1"/>
    <property type="molecule type" value="Genomic_DNA"/>
</dbReference>
<dbReference type="InParanoid" id="A0A1H9IBZ5"/>